<dbReference type="InterPro" id="IPR036188">
    <property type="entry name" value="FAD/NAD-bd_sf"/>
</dbReference>
<organism evidence="2 3">
    <name type="scientific">Soonwooa buanensis</name>
    <dbReference type="NCBI Taxonomy" id="619805"/>
    <lineage>
        <taxon>Bacteria</taxon>
        <taxon>Pseudomonadati</taxon>
        <taxon>Bacteroidota</taxon>
        <taxon>Flavobacteriia</taxon>
        <taxon>Flavobacteriales</taxon>
        <taxon>Weeksellaceae</taxon>
        <taxon>Chryseobacterium group</taxon>
        <taxon>Soonwooa</taxon>
    </lineage>
</organism>
<dbReference type="PANTHER" id="PTHR43303">
    <property type="entry name" value="NADPH DEHYDROGENASE C23G7.10C-RELATED"/>
    <property type="match status" value="1"/>
</dbReference>
<dbReference type="InterPro" id="IPR044152">
    <property type="entry name" value="YqjM-like"/>
</dbReference>
<dbReference type="PANTHER" id="PTHR43303:SF3">
    <property type="entry name" value="BLR3436 PROTEIN"/>
    <property type="match status" value="1"/>
</dbReference>
<dbReference type="Proteomes" id="UP000191112">
    <property type="component" value="Unassembled WGS sequence"/>
</dbReference>
<protein>
    <submittedName>
        <fullName evidence="2">Anthraniloyl-CoA monooxygenase</fullName>
    </submittedName>
</protein>
<keyword evidence="2" id="KW-0503">Monooxygenase</keyword>
<dbReference type="CDD" id="cd02932">
    <property type="entry name" value="OYE_YqiM_FMN"/>
    <property type="match status" value="1"/>
</dbReference>
<dbReference type="STRING" id="619805.SAMN05660477_01309"/>
<dbReference type="GO" id="GO:0004497">
    <property type="term" value="F:monooxygenase activity"/>
    <property type="evidence" value="ECO:0007669"/>
    <property type="project" value="UniProtKB-KW"/>
</dbReference>
<dbReference type="AlphaFoldDB" id="A0A1T5ED95"/>
<dbReference type="RefSeq" id="WP_079666571.1">
    <property type="nucleotide sequence ID" value="NZ_FUYZ01000003.1"/>
</dbReference>
<dbReference type="Pfam" id="PF00724">
    <property type="entry name" value="Oxidored_FMN"/>
    <property type="match status" value="1"/>
</dbReference>
<gene>
    <name evidence="2" type="ORF">SAMN05660477_01309</name>
</gene>
<dbReference type="SUPFAM" id="SSF51395">
    <property type="entry name" value="FMN-linked oxidoreductases"/>
    <property type="match status" value="1"/>
</dbReference>
<proteinExistence type="predicted"/>
<feature type="domain" description="NADH:flavin oxidoreductase/NADH oxidase N-terminal" evidence="1">
    <location>
        <begin position="389"/>
        <end position="717"/>
    </location>
</feature>
<keyword evidence="2" id="KW-0560">Oxidoreductase</keyword>
<dbReference type="SUPFAM" id="SSF51905">
    <property type="entry name" value="FAD/NAD(P)-binding domain"/>
    <property type="match status" value="1"/>
</dbReference>
<dbReference type="Gene3D" id="3.50.50.60">
    <property type="entry name" value="FAD/NAD(P)-binding domain"/>
    <property type="match status" value="1"/>
</dbReference>
<dbReference type="GO" id="GO:0010181">
    <property type="term" value="F:FMN binding"/>
    <property type="evidence" value="ECO:0007669"/>
    <property type="project" value="InterPro"/>
</dbReference>
<evidence type="ECO:0000313" key="2">
    <source>
        <dbReference type="EMBL" id="SKB81873.1"/>
    </source>
</evidence>
<accession>A0A1T5ED95</accession>
<evidence type="ECO:0000313" key="3">
    <source>
        <dbReference type="Proteomes" id="UP000191112"/>
    </source>
</evidence>
<name>A0A1T5ED95_9FLAO</name>
<dbReference type="GO" id="GO:0050661">
    <property type="term" value="F:NADP binding"/>
    <property type="evidence" value="ECO:0007669"/>
    <property type="project" value="InterPro"/>
</dbReference>
<dbReference type="Gene3D" id="3.20.20.70">
    <property type="entry name" value="Aldolase class I"/>
    <property type="match status" value="1"/>
</dbReference>
<keyword evidence="3" id="KW-1185">Reference proteome</keyword>
<dbReference type="Gene3D" id="3.30.9.20">
    <property type="match status" value="1"/>
</dbReference>
<evidence type="ECO:0000259" key="1">
    <source>
        <dbReference type="Pfam" id="PF00724"/>
    </source>
</evidence>
<dbReference type="GO" id="GO:0003959">
    <property type="term" value="F:NADPH dehydrogenase activity"/>
    <property type="evidence" value="ECO:0007669"/>
    <property type="project" value="InterPro"/>
</dbReference>
<dbReference type="OrthoDB" id="9772736at2"/>
<reference evidence="2 3" key="1">
    <citation type="submission" date="2017-02" db="EMBL/GenBank/DDBJ databases">
        <authorList>
            <person name="Peterson S.W."/>
        </authorList>
    </citation>
    <scope>NUCLEOTIDE SEQUENCE [LARGE SCALE GENOMIC DNA]</scope>
    <source>
        <strain evidence="2 3">DSM 22323</strain>
    </source>
</reference>
<dbReference type="InterPro" id="IPR001155">
    <property type="entry name" value="OxRdtase_FMN_N"/>
</dbReference>
<dbReference type="EMBL" id="FUYZ01000003">
    <property type="protein sequence ID" value="SKB81873.1"/>
    <property type="molecule type" value="Genomic_DNA"/>
</dbReference>
<dbReference type="InterPro" id="IPR013785">
    <property type="entry name" value="Aldolase_TIM"/>
</dbReference>
<sequence length="770" mass="87095">MKITVIGGGPGGMYFSILTKKRIPNAQIDIYEQNKADDAFGFGVVFSDETLSEFLSYDPRSYELIRNSFAYWDNLDVARDGEIVRIEGNGFCGCSRKTLLELLQQRCREEGVNLHFEAKVDDVSQFEDSDLVLFADGIGSQMRGQFEKEFGTETEMRKNRFIWCGSTRPLDSFTYFFRNTPYGAFCAHSYQYEEGKSTFIFECSQETYDKAGFDERDEAGSLAKLEELFKEELQGHKLIGNRSWWRTFPRIYNANWYFNNKALIGDAKTSAHFSIGSGTKLAMDCAIGLSDAVVANQDNMEKALADYTERRRTPVDMIQHAADVSLQWFEDIDRHMKLDFDTFSFAVMSRSKKITIENQARRDKKYAQRIIQNFNKRNHSEDLNTPPAFTTYQLGNLKLNNRIAMSAMGQYKSVDGVPGEWDFVHLSSRAVGGTGLITTGLAAISPTGRITPGCYGLYNDDQVKAWKRITDFIHENTDSKIAVQLGHSGRKGSCQSTNLGKQLTEGAWPLISADAIAFRPEFPTPKAMDTEDLNVVKQQFVDATKRAIEAGFDAVELQMHNGFLLASFLSPLTNKRQDEFGGSIENRAKYPLEIVNAMKQVLGDKPLIVKLNVTDWHPEGITKDEVEYVAKQLKNLGVDMINVSTGNTVIDQKPFMGRMWQTPFSEWIRNTIEIPTMTSGRIETIDQVNTLLLNARADLVALGRPLLTDPYFVQTAKAYEQYKADDPMSIGIPQPYLGGAAVQYMKAKKDREEFEQMKKELKPVSHQLKK</sequence>